<evidence type="ECO:0000313" key="2">
    <source>
        <dbReference type="Proteomes" id="UP001567538"/>
    </source>
</evidence>
<comment type="caution">
    <text evidence="1">The sequence shown here is derived from an EMBL/GenBank/DDBJ whole genome shotgun (WGS) entry which is preliminary data.</text>
</comment>
<reference evidence="1 2" key="1">
    <citation type="submission" date="2024-06" db="EMBL/GenBank/DDBJ databases">
        <title>A chromosome level genome sequence of Diviner's sage (Salvia divinorum).</title>
        <authorList>
            <person name="Ford S.A."/>
            <person name="Ro D.-K."/>
            <person name="Ness R.W."/>
            <person name="Phillips M.A."/>
        </authorList>
    </citation>
    <scope>NUCLEOTIDE SEQUENCE [LARGE SCALE GENOMIC DNA]</scope>
    <source>
        <strain evidence="1">SAF-2024a</strain>
        <tissue evidence="1">Leaf</tissue>
    </source>
</reference>
<name>A0ABD1H1V0_SALDI</name>
<dbReference type="EMBL" id="JBEAFC010000007">
    <property type="protein sequence ID" value="KAL1549393.1"/>
    <property type="molecule type" value="Genomic_DNA"/>
</dbReference>
<dbReference type="Proteomes" id="UP001567538">
    <property type="component" value="Unassembled WGS sequence"/>
</dbReference>
<evidence type="ECO:0000313" key="1">
    <source>
        <dbReference type="EMBL" id="KAL1549393.1"/>
    </source>
</evidence>
<dbReference type="AlphaFoldDB" id="A0ABD1H1V0"/>
<gene>
    <name evidence="1" type="ORF">AAHA92_17505</name>
</gene>
<keyword evidence="2" id="KW-1185">Reference proteome</keyword>
<organism evidence="1 2">
    <name type="scientific">Salvia divinorum</name>
    <name type="common">Maria pastora</name>
    <name type="synonym">Diviner's sage</name>
    <dbReference type="NCBI Taxonomy" id="28513"/>
    <lineage>
        <taxon>Eukaryota</taxon>
        <taxon>Viridiplantae</taxon>
        <taxon>Streptophyta</taxon>
        <taxon>Embryophyta</taxon>
        <taxon>Tracheophyta</taxon>
        <taxon>Spermatophyta</taxon>
        <taxon>Magnoliopsida</taxon>
        <taxon>eudicotyledons</taxon>
        <taxon>Gunneridae</taxon>
        <taxon>Pentapetalae</taxon>
        <taxon>asterids</taxon>
        <taxon>lamiids</taxon>
        <taxon>Lamiales</taxon>
        <taxon>Lamiaceae</taxon>
        <taxon>Nepetoideae</taxon>
        <taxon>Mentheae</taxon>
        <taxon>Salviinae</taxon>
        <taxon>Salvia</taxon>
        <taxon>Salvia subgen. Calosphace</taxon>
    </lineage>
</organism>
<sequence>MSCPRTLATFYLSILIPRPEKRSATIVVGIHLRSLNRLFHLSQRLVAASALPFPSRDEAPPAVLDARRRFGPAASRPVAPPSSALAQAASNDPVAPLLRVLKWASVTCFVPSLVSLNVSGVQNVVTE</sequence>
<proteinExistence type="predicted"/>
<accession>A0ABD1H1V0</accession>
<protein>
    <submittedName>
        <fullName evidence="1">Uncharacterized protein</fullName>
    </submittedName>
</protein>